<evidence type="ECO:0000256" key="8">
    <source>
        <dbReference type="ARBA" id="ARBA00048596"/>
    </source>
</evidence>
<dbReference type="Gene3D" id="3.30.420.40">
    <property type="match status" value="2"/>
</dbReference>
<evidence type="ECO:0000256" key="9">
    <source>
        <dbReference type="HAMAP-Rule" id="MF_00542"/>
    </source>
</evidence>
<keyword evidence="5 9" id="KW-0547">Nucleotide-binding</keyword>
<keyword evidence="6 9" id="KW-0418">Kinase</keyword>
<name>A0A120JTK0_9FIRM</name>
<reference evidence="11 12" key="1">
    <citation type="submission" date="2015-10" db="EMBL/GenBank/DDBJ databases">
        <title>Erysipelothrix larvae sp. LV19 isolated from the larval gut of the rhinoceros beetle, Trypoxylus dichotomus.</title>
        <authorList>
            <person name="Lim S."/>
            <person name="Kim B.-C."/>
        </authorList>
    </citation>
    <scope>NUCLEOTIDE SEQUENCE [LARGE SCALE GENOMIC DNA]</scope>
    <source>
        <strain evidence="11 12">LV19</strain>
    </source>
</reference>
<dbReference type="PANTHER" id="PTHR21060:SF15">
    <property type="entry name" value="ACETATE KINASE-RELATED"/>
    <property type="match status" value="1"/>
</dbReference>
<proteinExistence type="inferred from homology"/>
<dbReference type="KEGG" id="erl:AOC36_03665"/>
<dbReference type="EC" id="2.7.2.7" evidence="9"/>
<comment type="similarity">
    <text evidence="2 9 10">Belongs to the acetokinase family.</text>
</comment>
<gene>
    <name evidence="9" type="primary">buk</name>
    <name evidence="11" type="ORF">AOC36_03665</name>
</gene>
<keyword evidence="12" id="KW-1185">Reference proteome</keyword>
<dbReference type="GO" id="GO:0008776">
    <property type="term" value="F:acetate kinase activity"/>
    <property type="evidence" value="ECO:0007669"/>
    <property type="project" value="TreeGrafter"/>
</dbReference>
<dbReference type="CDD" id="cd24011">
    <property type="entry name" value="ASKHA_NBD_BK"/>
    <property type="match status" value="1"/>
</dbReference>
<dbReference type="EMBL" id="CP013213">
    <property type="protein sequence ID" value="AMC93105.1"/>
    <property type="molecule type" value="Genomic_DNA"/>
</dbReference>
<dbReference type="InterPro" id="IPR043129">
    <property type="entry name" value="ATPase_NBD"/>
</dbReference>
<dbReference type="NCBIfam" id="NF002834">
    <property type="entry name" value="PRK03011.1-5"/>
    <property type="match status" value="1"/>
</dbReference>
<comment type="subcellular location">
    <subcellularLocation>
        <location evidence="1 9">Cytoplasm</location>
    </subcellularLocation>
</comment>
<comment type="catalytic activity">
    <reaction evidence="8 9">
        <text>butanoate + ATP = butanoyl phosphate + ADP</text>
        <dbReference type="Rhea" id="RHEA:13585"/>
        <dbReference type="ChEBI" id="CHEBI:17968"/>
        <dbReference type="ChEBI" id="CHEBI:30616"/>
        <dbReference type="ChEBI" id="CHEBI:58079"/>
        <dbReference type="ChEBI" id="CHEBI:456216"/>
        <dbReference type="EC" id="2.7.2.7"/>
    </reaction>
</comment>
<protein>
    <recommendedName>
        <fullName evidence="9">Probable butyrate kinase</fullName>
        <shortName evidence="9">BK</shortName>
        <ecNumber evidence="9">2.7.2.7</ecNumber>
    </recommendedName>
    <alternativeName>
        <fullName evidence="9">Branched-chain carboxylic acid kinase</fullName>
    </alternativeName>
</protein>
<dbReference type="InterPro" id="IPR011245">
    <property type="entry name" value="Butyrate_kin"/>
</dbReference>
<evidence type="ECO:0000256" key="5">
    <source>
        <dbReference type="ARBA" id="ARBA00022741"/>
    </source>
</evidence>
<dbReference type="PIRSF" id="PIRSF036458">
    <property type="entry name" value="Butyrate_kin"/>
    <property type="match status" value="1"/>
</dbReference>
<dbReference type="PANTHER" id="PTHR21060">
    <property type="entry name" value="ACETATE KINASE"/>
    <property type="match status" value="1"/>
</dbReference>
<dbReference type="SUPFAM" id="SSF53067">
    <property type="entry name" value="Actin-like ATPase domain"/>
    <property type="match status" value="2"/>
</dbReference>
<evidence type="ECO:0000256" key="7">
    <source>
        <dbReference type="ARBA" id="ARBA00022840"/>
    </source>
</evidence>
<dbReference type="NCBIfam" id="TIGR02707">
    <property type="entry name" value="butyr_kinase"/>
    <property type="match status" value="1"/>
</dbReference>
<dbReference type="RefSeq" id="WP_067631554.1">
    <property type="nucleotide sequence ID" value="NZ_CP013213.1"/>
</dbReference>
<accession>A0A120JTK0</accession>
<sequence>MTLILSINPGATSTKFGLFDGYHELFKGEVPFIKDAQRHTTLIDQLVPRYDAIYTAIKDQGYDPQDIEVAVGRGGILPPVEAGALLVDQHLIDYLLSHAEVVHPANLGASIAQKFVDQAHQCVAYIYDPISVDQMIPLARFSGVKEIERKSIGHILNSRQAAMHYAQTLGKSYHDVKVIVVHAGTGITLTAHSEGRMIDLISDDEGPFSPERSGGLPLRKFMAMCYNNSEKDMIEMTRHSAGLVSYLGTNDVRKVEAFIDNGDQYAHLVLEAMAYQISKSIASLGAVLYGNIDGIIITGGFARSKRIIDWIKERVAFLGEVIIYPGEFEIEALAFGGYRAYLGEEEIHTIKR</sequence>
<evidence type="ECO:0000256" key="10">
    <source>
        <dbReference type="RuleBase" id="RU003835"/>
    </source>
</evidence>
<evidence type="ECO:0000256" key="4">
    <source>
        <dbReference type="ARBA" id="ARBA00022679"/>
    </source>
</evidence>
<evidence type="ECO:0000256" key="3">
    <source>
        <dbReference type="ARBA" id="ARBA00022490"/>
    </source>
</evidence>
<organism evidence="11 12">
    <name type="scientific">Erysipelothrix larvae</name>
    <dbReference type="NCBI Taxonomy" id="1514105"/>
    <lineage>
        <taxon>Bacteria</taxon>
        <taxon>Bacillati</taxon>
        <taxon>Bacillota</taxon>
        <taxon>Erysipelotrichia</taxon>
        <taxon>Erysipelotrichales</taxon>
        <taxon>Erysipelotrichaceae</taxon>
        <taxon>Erysipelothrix</taxon>
    </lineage>
</organism>
<dbReference type="GO" id="GO:0005524">
    <property type="term" value="F:ATP binding"/>
    <property type="evidence" value="ECO:0007669"/>
    <property type="project" value="UniProtKB-KW"/>
</dbReference>
<dbReference type="GO" id="GO:0047761">
    <property type="term" value="F:butyrate kinase activity"/>
    <property type="evidence" value="ECO:0007669"/>
    <property type="project" value="UniProtKB-UniRule"/>
</dbReference>
<dbReference type="GO" id="GO:0005737">
    <property type="term" value="C:cytoplasm"/>
    <property type="evidence" value="ECO:0007669"/>
    <property type="project" value="UniProtKB-SubCell"/>
</dbReference>
<evidence type="ECO:0000256" key="1">
    <source>
        <dbReference type="ARBA" id="ARBA00004496"/>
    </source>
</evidence>
<keyword evidence="7 9" id="KW-0067">ATP-binding</keyword>
<dbReference type="OrthoDB" id="9771859at2"/>
<dbReference type="PROSITE" id="PS01076">
    <property type="entry name" value="ACETATE_KINASE_2"/>
    <property type="match status" value="1"/>
</dbReference>
<dbReference type="InterPro" id="IPR000890">
    <property type="entry name" value="Aliphatic_acid_kin_short-chain"/>
</dbReference>
<evidence type="ECO:0000256" key="2">
    <source>
        <dbReference type="ARBA" id="ARBA00008748"/>
    </source>
</evidence>
<keyword evidence="3 9" id="KW-0963">Cytoplasm</keyword>
<dbReference type="Proteomes" id="UP000063781">
    <property type="component" value="Chromosome"/>
</dbReference>
<keyword evidence="4 9" id="KW-0808">Transferase</keyword>
<dbReference type="STRING" id="1514105.AOC36_03665"/>
<dbReference type="AlphaFoldDB" id="A0A120JTK0"/>
<dbReference type="PRINTS" id="PR00471">
    <property type="entry name" value="ACETATEKNASE"/>
</dbReference>
<dbReference type="Pfam" id="PF00871">
    <property type="entry name" value="Acetate_kinase"/>
    <property type="match status" value="1"/>
</dbReference>
<dbReference type="InterPro" id="IPR023865">
    <property type="entry name" value="Aliphatic_acid_kinase_CS"/>
</dbReference>
<evidence type="ECO:0000313" key="12">
    <source>
        <dbReference type="Proteomes" id="UP000063781"/>
    </source>
</evidence>
<evidence type="ECO:0000313" key="11">
    <source>
        <dbReference type="EMBL" id="AMC93105.1"/>
    </source>
</evidence>
<dbReference type="HAMAP" id="MF_00542">
    <property type="entry name" value="Butyrate_kinase"/>
    <property type="match status" value="1"/>
</dbReference>
<dbReference type="GO" id="GO:0006083">
    <property type="term" value="P:acetate metabolic process"/>
    <property type="evidence" value="ECO:0007669"/>
    <property type="project" value="TreeGrafter"/>
</dbReference>
<evidence type="ECO:0000256" key="6">
    <source>
        <dbReference type="ARBA" id="ARBA00022777"/>
    </source>
</evidence>